<dbReference type="GO" id="GO:0004519">
    <property type="term" value="F:endonuclease activity"/>
    <property type="evidence" value="ECO:0007669"/>
    <property type="project" value="UniProtKB-KW"/>
</dbReference>
<gene>
    <name evidence="1" type="ORF">KUF71_007233</name>
</gene>
<evidence type="ECO:0000313" key="1">
    <source>
        <dbReference type="EMBL" id="KAK3917788.1"/>
    </source>
</evidence>
<organism evidence="1 2">
    <name type="scientific">Frankliniella fusca</name>
    <dbReference type="NCBI Taxonomy" id="407009"/>
    <lineage>
        <taxon>Eukaryota</taxon>
        <taxon>Metazoa</taxon>
        <taxon>Ecdysozoa</taxon>
        <taxon>Arthropoda</taxon>
        <taxon>Hexapoda</taxon>
        <taxon>Insecta</taxon>
        <taxon>Pterygota</taxon>
        <taxon>Neoptera</taxon>
        <taxon>Paraneoptera</taxon>
        <taxon>Thysanoptera</taxon>
        <taxon>Terebrantia</taxon>
        <taxon>Thripoidea</taxon>
        <taxon>Thripidae</taxon>
        <taxon>Frankliniella</taxon>
    </lineage>
</organism>
<sequence length="99" mass="11843">MNHVKKMILVPHDSVAKLNDPTPPASETKLTALDHEMEHIMRQRYADDPLKWRLYNEALQRYLHFKNESRKPVQISARQKMWFVSSSLLLCQRHIKRLH</sequence>
<comment type="caution">
    <text evidence="1">The sequence shown here is derived from an EMBL/GenBank/DDBJ whole genome shotgun (WGS) entry which is preliminary data.</text>
</comment>
<protein>
    <submittedName>
        <fullName evidence="1">Replication endonuclease from prophage-like region</fullName>
    </submittedName>
</protein>
<dbReference type="EMBL" id="JAHWGI010000789">
    <property type="protein sequence ID" value="KAK3917788.1"/>
    <property type="molecule type" value="Genomic_DNA"/>
</dbReference>
<proteinExistence type="predicted"/>
<keyword evidence="2" id="KW-1185">Reference proteome</keyword>
<name>A0AAE1HAM4_9NEOP</name>
<keyword evidence="1" id="KW-0540">Nuclease</keyword>
<reference evidence="1" key="2">
    <citation type="journal article" date="2023" name="BMC Genomics">
        <title>Pest status, molecular evolution, and epigenetic factors derived from the genome assembly of Frankliniella fusca, a thysanopteran phytovirus vector.</title>
        <authorList>
            <person name="Catto M.A."/>
            <person name="Labadie P.E."/>
            <person name="Jacobson A.L."/>
            <person name="Kennedy G.G."/>
            <person name="Srinivasan R."/>
            <person name="Hunt B.G."/>
        </authorList>
    </citation>
    <scope>NUCLEOTIDE SEQUENCE</scope>
    <source>
        <strain evidence="1">PL_HMW_Pooled</strain>
    </source>
</reference>
<keyword evidence="1" id="KW-0378">Hydrolase</keyword>
<evidence type="ECO:0000313" key="2">
    <source>
        <dbReference type="Proteomes" id="UP001219518"/>
    </source>
</evidence>
<reference evidence="1" key="1">
    <citation type="submission" date="2021-07" db="EMBL/GenBank/DDBJ databases">
        <authorList>
            <person name="Catto M.A."/>
            <person name="Jacobson A."/>
            <person name="Kennedy G."/>
            <person name="Labadie P."/>
            <person name="Hunt B.G."/>
            <person name="Srinivasan R."/>
        </authorList>
    </citation>
    <scope>NUCLEOTIDE SEQUENCE</scope>
    <source>
        <strain evidence="1">PL_HMW_Pooled</strain>
        <tissue evidence="1">Head</tissue>
    </source>
</reference>
<keyword evidence="1" id="KW-0255">Endonuclease</keyword>
<dbReference type="AlphaFoldDB" id="A0AAE1HAM4"/>
<dbReference type="Proteomes" id="UP001219518">
    <property type="component" value="Unassembled WGS sequence"/>
</dbReference>
<accession>A0AAE1HAM4</accession>